<keyword evidence="4 8" id="KW-0067">ATP-binding</keyword>
<dbReference type="GO" id="GO:0016887">
    <property type="term" value="F:ATP hydrolysis activity"/>
    <property type="evidence" value="ECO:0007669"/>
    <property type="project" value="InterPro"/>
</dbReference>
<dbReference type="Pfam" id="PF00005">
    <property type="entry name" value="ABC_tran"/>
    <property type="match status" value="1"/>
</dbReference>
<dbReference type="InterPro" id="IPR005895">
    <property type="entry name" value="ABC_transptr_haem_export_CcmA"/>
</dbReference>
<feature type="signal peptide" evidence="6">
    <location>
        <begin position="1"/>
        <end position="21"/>
    </location>
</feature>
<keyword evidence="3" id="KW-0201">Cytochrome c-type biogenesis</keyword>
<feature type="domain" description="ABC transporter" evidence="7">
    <location>
        <begin position="5"/>
        <end position="236"/>
    </location>
</feature>
<evidence type="ECO:0000256" key="1">
    <source>
        <dbReference type="ARBA" id="ARBA00022448"/>
    </source>
</evidence>
<sequence length="242" mass="25147">MAPVVQLSSAVALLGRFPALAGVDLTLEQGEVVLLQGPNGAGKTTLLRVCAGLVPVVEGTAVVLGSDLVADPTTVRRRVGYLGHGSGLYPDLTIAENLRFWSKAAGIDLGPDDAALEVVIDRLGLGGRLTDLAVARLSEGQRKRTALAALVLRRPELWLLDEPHAGLDRAGRDLTDELIREAAAAGATVMMSSHELDRARTVAGRIVTVAGGVVVADPNPADPNPADPLPDRARLDSAVTDG</sequence>
<dbReference type="NCBIfam" id="TIGR01189">
    <property type="entry name" value="ccmA"/>
    <property type="match status" value="1"/>
</dbReference>
<evidence type="ECO:0000256" key="3">
    <source>
        <dbReference type="ARBA" id="ARBA00022748"/>
    </source>
</evidence>
<dbReference type="Gene3D" id="3.40.50.300">
    <property type="entry name" value="P-loop containing nucleotide triphosphate hydrolases"/>
    <property type="match status" value="1"/>
</dbReference>
<dbReference type="CDD" id="cd03230">
    <property type="entry name" value="ABC_DR_subfamily_A"/>
    <property type="match status" value="1"/>
</dbReference>
<evidence type="ECO:0000256" key="5">
    <source>
        <dbReference type="SAM" id="MobiDB-lite"/>
    </source>
</evidence>
<evidence type="ECO:0000313" key="9">
    <source>
        <dbReference type="Proteomes" id="UP000727993"/>
    </source>
</evidence>
<organism evidence="8 9">
    <name type="scientific">Candidatus Neomicrothrix subdominans</name>
    <dbReference type="NCBI Taxonomy" id="2954438"/>
    <lineage>
        <taxon>Bacteria</taxon>
        <taxon>Bacillati</taxon>
        <taxon>Actinomycetota</taxon>
        <taxon>Acidimicrobiia</taxon>
        <taxon>Acidimicrobiales</taxon>
        <taxon>Microthrixaceae</taxon>
        <taxon>Candidatus Neomicrothrix</taxon>
    </lineage>
</organism>
<dbReference type="InterPro" id="IPR027417">
    <property type="entry name" value="P-loop_NTPase"/>
</dbReference>
<keyword evidence="6" id="KW-0732">Signal</keyword>
<reference evidence="8 9" key="1">
    <citation type="submission" date="2020-10" db="EMBL/GenBank/DDBJ databases">
        <title>Connecting structure to function with the recovery of over 1000 high-quality activated sludge metagenome-assembled genomes encoding full-length rRNA genes using long-read sequencing.</title>
        <authorList>
            <person name="Singleton C.M."/>
            <person name="Petriglieri F."/>
            <person name="Kristensen J.M."/>
            <person name="Kirkegaard R.H."/>
            <person name="Michaelsen T.Y."/>
            <person name="Andersen M.H."/>
            <person name="Karst S.M."/>
            <person name="Dueholm M.S."/>
            <person name="Nielsen P.H."/>
            <person name="Albertsen M."/>
        </authorList>
    </citation>
    <scope>NUCLEOTIDE SEQUENCE [LARGE SCALE GENOMIC DNA]</scope>
    <source>
        <strain evidence="8">Lyne_18-Q3-R50-59_MAXAC.006</strain>
    </source>
</reference>
<dbReference type="PANTHER" id="PTHR42939">
    <property type="entry name" value="ABC TRANSPORTER ATP-BINDING PROTEIN ALBC-RELATED"/>
    <property type="match status" value="1"/>
</dbReference>
<dbReference type="InterPro" id="IPR051782">
    <property type="entry name" value="ABC_Transporter_VariousFunc"/>
</dbReference>
<evidence type="ECO:0000256" key="6">
    <source>
        <dbReference type="SAM" id="SignalP"/>
    </source>
</evidence>
<feature type="region of interest" description="Disordered" evidence="5">
    <location>
        <begin position="217"/>
        <end position="242"/>
    </location>
</feature>
<evidence type="ECO:0000256" key="4">
    <source>
        <dbReference type="ARBA" id="ARBA00022840"/>
    </source>
</evidence>
<proteinExistence type="predicted"/>
<dbReference type="PANTHER" id="PTHR42939:SF1">
    <property type="entry name" value="ABC TRANSPORTER ATP-BINDING PROTEIN ALBC-RELATED"/>
    <property type="match status" value="1"/>
</dbReference>
<evidence type="ECO:0000256" key="2">
    <source>
        <dbReference type="ARBA" id="ARBA00022741"/>
    </source>
</evidence>
<dbReference type="GO" id="GO:0022857">
    <property type="term" value="F:transmembrane transporter activity"/>
    <property type="evidence" value="ECO:0007669"/>
    <property type="project" value="InterPro"/>
</dbReference>
<dbReference type="InterPro" id="IPR003439">
    <property type="entry name" value="ABC_transporter-like_ATP-bd"/>
</dbReference>
<dbReference type="EMBL" id="JADJZA010000007">
    <property type="protein sequence ID" value="MBK9297902.1"/>
    <property type="molecule type" value="Genomic_DNA"/>
</dbReference>
<feature type="chain" id="PRO_5038734449" evidence="6">
    <location>
        <begin position="22"/>
        <end position="242"/>
    </location>
</feature>
<gene>
    <name evidence="8" type="primary">ccmA</name>
    <name evidence="8" type="ORF">IPN02_13930</name>
</gene>
<dbReference type="Proteomes" id="UP000727993">
    <property type="component" value="Unassembled WGS sequence"/>
</dbReference>
<dbReference type="SUPFAM" id="SSF52540">
    <property type="entry name" value="P-loop containing nucleoside triphosphate hydrolases"/>
    <property type="match status" value="1"/>
</dbReference>
<dbReference type="SMART" id="SM00382">
    <property type="entry name" value="AAA"/>
    <property type="match status" value="1"/>
</dbReference>
<dbReference type="PROSITE" id="PS50893">
    <property type="entry name" value="ABC_TRANSPORTER_2"/>
    <property type="match status" value="1"/>
</dbReference>
<keyword evidence="1" id="KW-0813">Transport</keyword>
<dbReference type="GO" id="GO:0017004">
    <property type="term" value="P:cytochrome complex assembly"/>
    <property type="evidence" value="ECO:0007669"/>
    <property type="project" value="UniProtKB-KW"/>
</dbReference>
<dbReference type="GO" id="GO:0005524">
    <property type="term" value="F:ATP binding"/>
    <property type="evidence" value="ECO:0007669"/>
    <property type="project" value="UniProtKB-KW"/>
</dbReference>
<name>A0A936NCP8_9ACTN</name>
<accession>A0A936NCP8</accession>
<comment type="caution">
    <text evidence="8">The sequence shown here is derived from an EMBL/GenBank/DDBJ whole genome shotgun (WGS) entry which is preliminary data.</text>
</comment>
<evidence type="ECO:0000313" key="8">
    <source>
        <dbReference type="EMBL" id="MBK9297902.1"/>
    </source>
</evidence>
<evidence type="ECO:0000259" key="7">
    <source>
        <dbReference type="PROSITE" id="PS50893"/>
    </source>
</evidence>
<dbReference type="AlphaFoldDB" id="A0A936NCP8"/>
<protein>
    <submittedName>
        <fullName evidence="8">Heme ABC exporter ATP-binding protein CcmA</fullName>
    </submittedName>
</protein>
<dbReference type="InterPro" id="IPR003593">
    <property type="entry name" value="AAA+_ATPase"/>
</dbReference>
<keyword evidence="2" id="KW-0547">Nucleotide-binding</keyword>